<gene>
    <name evidence="1" type="ORF">VLY81_14430</name>
</gene>
<protein>
    <submittedName>
        <fullName evidence="1">Uncharacterized protein</fullName>
    </submittedName>
</protein>
<name>A0ABZ1BPQ1_9FIRM</name>
<dbReference type="Proteomes" id="UP001333102">
    <property type="component" value="Chromosome"/>
</dbReference>
<evidence type="ECO:0000313" key="1">
    <source>
        <dbReference type="EMBL" id="WRP14588.1"/>
    </source>
</evidence>
<sequence>MLKDWLGQQIQDGKAMAPNLLGVLPRFVEGLTGLSWGSIYTVLLLWTNGCLPYLTEDGRLRVVGPPHQARLVAFYEEVLNRPSVAEDMRKTLQAVSERFPTYQQLFAKAKGAS</sequence>
<reference evidence="2" key="1">
    <citation type="submission" date="2023-12" db="EMBL/GenBank/DDBJ databases">
        <title>Novel isolates from deep terrestrial aquifers shed light on the physiology and ecology of the class Limnochordia.</title>
        <authorList>
            <person name="Karnachuk O.V."/>
            <person name="Lukina A.P."/>
            <person name="Avakyan M.R."/>
            <person name="Kadnikov V."/>
            <person name="Begmatov S."/>
            <person name="Beletsky A.V."/>
            <person name="Mardanov A.V."/>
            <person name="Ravin N.V."/>
        </authorList>
    </citation>
    <scope>NUCLEOTIDE SEQUENCE [LARGE SCALE GENOMIC DNA]</scope>
    <source>
        <strain evidence="2">LN</strain>
    </source>
</reference>
<dbReference type="EMBL" id="CP141614">
    <property type="protein sequence ID" value="WRP14588.1"/>
    <property type="molecule type" value="Genomic_DNA"/>
</dbReference>
<keyword evidence="2" id="KW-1185">Reference proteome</keyword>
<organism evidence="1 2">
    <name type="scientific">Geochorda subterranea</name>
    <dbReference type="NCBI Taxonomy" id="3109564"/>
    <lineage>
        <taxon>Bacteria</taxon>
        <taxon>Bacillati</taxon>
        <taxon>Bacillota</taxon>
        <taxon>Limnochordia</taxon>
        <taxon>Limnochordales</taxon>
        <taxon>Geochordaceae</taxon>
        <taxon>Geochorda</taxon>
    </lineage>
</organism>
<proteinExistence type="predicted"/>
<accession>A0ABZ1BPQ1</accession>
<evidence type="ECO:0000313" key="2">
    <source>
        <dbReference type="Proteomes" id="UP001333102"/>
    </source>
</evidence>
<dbReference type="RefSeq" id="WP_324668939.1">
    <property type="nucleotide sequence ID" value="NZ_CP141614.1"/>
</dbReference>